<protein>
    <submittedName>
        <fullName evidence="3">(R)-specific enoyl-CoA hydratase isoform X1</fullName>
    </submittedName>
</protein>
<dbReference type="AlphaFoldDB" id="A0AB32URT1"/>
<gene>
    <name evidence="3" type="primary">LOC18590094</name>
</gene>
<dbReference type="RefSeq" id="XP_007015478.2">
    <property type="nucleotide sequence ID" value="XM_007015416.2"/>
</dbReference>
<evidence type="ECO:0000259" key="1">
    <source>
        <dbReference type="Pfam" id="PF01575"/>
    </source>
</evidence>
<dbReference type="InterPro" id="IPR050965">
    <property type="entry name" value="UPF0336/Enoyl-CoA_hydratase"/>
</dbReference>
<name>A0AB32URT1_THECC</name>
<dbReference type="InterPro" id="IPR029069">
    <property type="entry name" value="HotDog_dom_sf"/>
</dbReference>
<dbReference type="Pfam" id="PF01575">
    <property type="entry name" value="MaoC_dehydratas"/>
    <property type="match status" value="1"/>
</dbReference>
<sequence length="170" mass="18866">MFLRMFVKSSVLVNVSSLRYLSSSSSASPLLKAGDVLRHRRIFSDKDVVEYSKVTHDANPLHLDSESARAAGFEDRLVHGMLVASLFPRIISSHFPGAIYVSQSLHFRSPVYIGDEIVGEVHAVNIKDTKNRYLAKFSTKCFKNGQLLVLDGEAMAILPTLAVEQVQSEE</sequence>
<reference evidence="3" key="2">
    <citation type="submission" date="2025-08" db="UniProtKB">
        <authorList>
            <consortium name="RefSeq"/>
        </authorList>
    </citation>
    <scope>IDENTIFICATION</scope>
</reference>
<evidence type="ECO:0000313" key="2">
    <source>
        <dbReference type="Proteomes" id="UP000694886"/>
    </source>
</evidence>
<dbReference type="Gene3D" id="3.10.129.10">
    <property type="entry name" value="Hotdog Thioesterase"/>
    <property type="match status" value="1"/>
</dbReference>
<dbReference type="InterPro" id="IPR002539">
    <property type="entry name" value="MaoC-like_dom"/>
</dbReference>
<dbReference type="GO" id="GO:0016836">
    <property type="term" value="F:hydro-lyase activity"/>
    <property type="evidence" value="ECO:0007669"/>
    <property type="project" value="UniProtKB-ARBA"/>
</dbReference>
<feature type="domain" description="MaoC-like" evidence="1">
    <location>
        <begin position="42"/>
        <end position="132"/>
    </location>
</feature>
<dbReference type="PANTHER" id="PTHR43437:SF3">
    <property type="entry name" value="HYDROXYACYL-THIOESTER DEHYDRATASE TYPE 2, MITOCHONDRIAL"/>
    <property type="match status" value="1"/>
</dbReference>
<reference evidence="2" key="1">
    <citation type="journal article" date="1997" name="Nucleic Acids Res.">
        <title>tRNAscan-SE: a program for improved detection of transfer RNA genes in genomic sequence.</title>
        <authorList>
            <person name="Lowe T.M."/>
            <person name="Eddy S.R."/>
        </authorList>
    </citation>
    <scope>NUCLEOTIDE SEQUENCE [LARGE SCALE GENOMIC DNA]</scope>
    <source>
        <strain evidence="2">r\B97-61/B2</strain>
    </source>
</reference>
<organism evidence="2 3">
    <name type="scientific">Theobroma cacao</name>
    <name type="common">Cacao</name>
    <name type="synonym">Cocoa</name>
    <dbReference type="NCBI Taxonomy" id="3641"/>
    <lineage>
        <taxon>Eukaryota</taxon>
        <taxon>Viridiplantae</taxon>
        <taxon>Streptophyta</taxon>
        <taxon>Embryophyta</taxon>
        <taxon>Tracheophyta</taxon>
        <taxon>Spermatophyta</taxon>
        <taxon>Magnoliopsida</taxon>
        <taxon>eudicotyledons</taxon>
        <taxon>Gunneridae</taxon>
        <taxon>Pentapetalae</taxon>
        <taxon>rosids</taxon>
        <taxon>malvids</taxon>
        <taxon>Malvales</taxon>
        <taxon>Malvaceae</taxon>
        <taxon>Byttnerioideae</taxon>
        <taxon>Theobroma</taxon>
    </lineage>
</organism>
<dbReference type="Gramene" id="Tc09v2_t021710.1">
    <property type="protein sequence ID" value="Tc09v2_p021710.1"/>
    <property type="gene ID" value="Tc09v2_g021710"/>
</dbReference>
<accession>A0AB32URT1</accession>
<dbReference type="CDD" id="cd03449">
    <property type="entry name" value="R_hydratase"/>
    <property type="match status" value="1"/>
</dbReference>
<proteinExistence type="predicted"/>
<dbReference type="PANTHER" id="PTHR43437">
    <property type="entry name" value="HYDROXYACYL-THIOESTER DEHYDRATASE TYPE 2, MITOCHONDRIAL-RELATED"/>
    <property type="match status" value="1"/>
</dbReference>
<dbReference type="GeneID" id="18590094"/>
<evidence type="ECO:0000313" key="3">
    <source>
        <dbReference type="RefSeq" id="XP_007015478.2"/>
    </source>
</evidence>
<dbReference type="Proteomes" id="UP000694886">
    <property type="component" value="Chromosome 9"/>
</dbReference>
<dbReference type="SUPFAM" id="SSF54637">
    <property type="entry name" value="Thioesterase/thiol ester dehydrase-isomerase"/>
    <property type="match status" value="1"/>
</dbReference>